<reference evidence="3 4" key="1">
    <citation type="submission" date="2018-10" db="EMBL/GenBank/DDBJ databases">
        <title>Phylogenomics of Brevibacillus.</title>
        <authorList>
            <person name="Dunlap C."/>
        </authorList>
    </citation>
    <scope>NUCLEOTIDE SEQUENCE [LARGE SCALE GENOMIC DNA]</scope>
    <source>
        <strain evidence="3 4">DSM 100115</strain>
    </source>
</reference>
<evidence type="ECO:0000313" key="3">
    <source>
        <dbReference type="EMBL" id="RNB59531.1"/>
    </source>
</evidence>
<proteinExistence type="predicted"/>
<evidence type="ECO:0000313" key="4">
    <source>
        <dbReference type="Proteomes" id="UP000268829"/>
    </source>
</evidence>
<feature type="region of interest" description="Disordered" evidence="2">
    <location>
        <begin position="463"/>
        <end position="483"/>
    </location>
</feature>
<organism evidence="3 4">
    <name type="scientific">Brevibacillus gelatini</name>
    <dbReference type="NCBI Taxonomy" id="1655277"/>
    <lineage>
        <taxon>Bacteria</taxon>
        <taxon>Bacillati</taxon>
        <taxon>Bacillota</taxon>
        <taxon>Bacilli</taxon>
        <taxon>Bacillales</taxon>
        <taxon>Paenibacillaceae</taxon>
        <taxon>Brevibacillus</taxon>
    </lineage>
</organism>
<evidence type="ECO:0000256" key="1">
    <source>
        <dbReference type="SAM" id="Coils"/>
    </source>
</evidence>
<dbReference type="EMBL" id="RHHS01000013">
    <property type="protein sequence ID" value="RNB59531.1"/>
    <property type="molecule type" value="Genomic_DNA"/>
</dbReference>
<name>A0A3M8B7V3_9BACL</name>
<keyword evidence="1" id="KW-0175">Coiled coil</keyword>
<accession>A0A3M8B7V3</accession>
<dbReference type="OrthoDB" id="2678111at2"/>
<feature type="coiled-coil region" evidence="1">
    <location>
        <begin position="333"/>
        <end position="410"/>
    </location>
</feature>
<gene>
    <name evidence="3" type="ORF">EDM57_05155</name>
</gene>
<dbReference type="AlphaFoldDB" id="A0A3M8B7V3"/>
<comment type="caution">
    <text evidence="3">The sequence shown here is derived from an EMBL/GenBank/DDBJ whole genome shotgun (WGS) entry which is preliminary data.</text>
</comment>
<sequence length="507" mass="56980">MGDTVKLYSNQVVLLSEDNDDNDSIDAKFIICDFSPNANDVSLNRSTIEDWLDTLLNKPVVGKVVKKFDGKEDFTGHNVKVVEEVDSNGNKYKTVEFDTQAFGSFYNVGLETIDGVENIVATAKIWKRFKTAFRVFKERAESKKGLKTSWEISVKESHTEKIKNKKIKVIDDGIFIGHAVLGADVQPAYKSSGVINVSSEEEHDMELAEALSQDVLSLSEDENISDDKDSIKNQAIANLNKGGNEFVGSNKNPDTSALTENDVYRKVRKAINSTSEDKYYYLSMIYPYEYKAYAYTWDREKDSDFIEFTYVVNSDDTISITSQKAVEMTFVLKETIDSQVAQLQKQLEDAEKQIAEAGKSLTDLSKEKEQLEATIAELTPFKEKVEEMIQAEKEKELAEKKEQLKSHALEDDLITSEELEQDEQLASIFAELTLENFEASQEKIDVIKGRKAIAKFKSVKNNNQDMSNVDTSSTNKFASTKTDLNNGDSDAILSAVDIIKSVLNKNK</sequence>
<protein>
    <submittedName>
        <fullName evidence="3">Uncharacterized protein</fullName>
    </submittedName>
</protein>
<evidence type="ECO:0000256" key="2">
    <source>
        <dbReference type="SAM" id="MobiDB-lite"/>
    </source>
</evidence>
<dbReference type="RefSeq" id="WP_122903698.1">
    <property type="nucleotide sequence ID" value="NZ_RHHS01000013.1"/>
</dbReference>
<keyword evidence="4" id="KW-1185">Reference proteome</keyword>
<dbReference type="Proteomes" id="UP000268829">
    <property type="component" value="Unassembled WGS sequence"/>
</dbReference>